<gene>
    <name evidence="1" type="ORF">CWATWH0003_0925</name>
</gene>
<dbReference type="RefSeq" id="WP_007309458.1">
    <property type="nucleotide sequence ID" value="NZ_AESD01000149.1"/>
</dbReference>
<sequence>MEFEWNPDKAIRNIQKHNISFTEAATVFNDPLSLTYPVMVEEKTLTPAK</sequence>
<dbReference type="InterPro" id="IPR038573">
    <property type="entry name" value="BrnT_sf"/>
</dbReference>
<accession>G5J088</accession>
<evidence type="ECO:0008006" key="3">
    <source>
        <dbReference type="Google" id="ProtNLM"/>
    </source>
</evidence>
<organism evidence="1 2">
    <name type="scientific">Crocosphaera watsonii WH 0003</name>
    <dbReference type="NCBI Taxonomy" id="423471"/>
    <lineage>
        <taxon>Bacteria</taxon>
        <taxon>Bacillati</taxon>
        <taxon>Cyanobacteriota</taxon>
        <taxon>Cyanophyceae</taxon>
        <taxon>Oscillatoriophycideae</taxon>
        <taxon>Chroococcales</taxon>
        <taxon>Aphanothecaceae</taxon>
        <taxon>Crocosphaera</taxon>
    </lineage>
</organism>
<reference evidence="1 2" key="1">
    <citation type="journal article" date="2011" name="Front. Microbiol.">
        <title>Two Strains of Crocosphaera watsonii with Highly Conserved Genomes are Distinguished by Strain-Specific Features.</title>
        <authorList>
            <person name="Bench S.R."/>
            <person name="Ilikchyan I.N."/>
            <person name="Tripp H.J."/>
            <person name="Zehr J.P."/>
        </authorList>
    </citation>
    <scope>NUCLEOTIDE SEQUENCE [LARGE SCALE GENOMIC DNA]</scope>
    <source>
        <strain evidence="1 2">WH 0003</strain>
    </source>
</reference>
<proteinExistence type="predicted"/>
<name>G5J088_CROWT</name>
<evidence type="ECO:0000313" key="1">
    <source>
        <dbReference type="EMBL" id="EHJ14401.1"/>
    </source>
</evidence>
<protein>
    <recommendedName>
        <fullName evidence="3">BrnT family toxin</fullName>
    </recommendedName>
</protein>
<dbReference type="PATRIC" id="fig|423471.3.peg.853"/>
<dbReference type="AlphaFoldDB" id="G5J088"/>
<comment type="caution">
    <text evidence="1">The sequence shown here is derived from an EMBL/GenBank/DDBJ whole genome shotgun (WGS) entry which is preliminary data.</text>
</comment>
<dbReference type="EMBL" id="AESD01000149">
    <property type="protein sequence ID" value="EHJ14401.1"/>
    <property type="molecule type" value="Genomic_DNA"/>
</dbReference>
<dbReference type="InterPro" id="IPR007460">
    <property type="entry name" value="BrnT_toxin"/>
</dbReference>
<dbReference type="GeneID" id="88769397"/>
<dbReference type="Gene3D" id="3.10.450.530">
    <property type="entry name" value="Ribonuclease toxin, BrnT, of type II toxin-antitoxin system"/>
    <property type="match status" value="1"/>
</dbReference>
<dbReference type="Pfam" id="PF04365">
    <property type="entry name" value="BrnT_toxin"/>
    <property type="match status" value="1"/>
</dbReference>
<dbReference type="Proteomes" id="UP000003477">
    <property type="component" value="Unassembled WGS sequence"/>
</dbReference>
<evidence type="ECO:0000313" key="2">
    <source>
        <dbReference type="Proteomes" id="UP000003477"/>
    </source>
</evidence>